<dbReference type="InterPro" id="IPR000551">
    <property type="entry name" value="MerR-type_HTH_dom"/>
</dbReference>
<dbReference type="Proteomes" id="UP000196536">
    <property type="component" value="Unassembled WGS sequence"/>
</dbReference>
<evidence type="ECO:0000256" key="1">
    <source>
        <dbReference type="ARBA" id="ARBA00023125"/>
    </source>
</evidence>
<dbReference type="PROSITE" id="PS50937">
    <property type="entry name" value="HTH_MERR_2"/>
    <property type="match status" value="1"/>
</dbReference>
<dbReference type="InterPro" id="IPR047057">
    <property type="entry name" value="MerR_fam"/>
</dbReference>
<reference evidence="3 4" key="1">
    <citation type="submission" date="2017-05" db="EMBL/GenBank/DDBJ databases">
        <title>Acinetobacter populi ANC 5415 (= PBJ7), whole genome shotgun sequencing project.</title>
        <authorList>
            <person name="Nemec A."/>
            <person name="Radolfova-Krizova L."/>
        </authorList>
    </citation>
    <scope>NUCLEOTIDE SEQUENCE [LARGE SCALE GENOMIC DNA]</scope>
    <source>
        <strain evidence="3 4">PBJ7</strain>
    </source>
</reference>
<dbReference type="GO" id="GO:0003677">
    <property type="term" value="F:DNA binding"/>
    <property type="evidence" value="ECO:0007669"/>
    <property type="project" value="UniProtKB-KW"/>
</dbReference>
<comment type="caution">
    <text evidence="3">The sequence shown here is derived from an EMBL/GenBank/DDBJ whole genome shotgun (WGS) entry which is preliminary data.</text>
</comment>
<dbReference type="OrthoDB" id="9808480at2"/>
<keyword evidence="4" id="KW-1185">Reference proteome</keyword>
<evidence type="ECO:0000313" key="3">
    <source>
        <dbReference type="EMBL" id="OUY06710.1"/>
    </source>
</evidence>
<sequence length="119" mass="13713">MNLAKVAERTGISPRMLRYYENMGLVLPLRRSNNYRDYSAKDIEKINKIKLLNDAGMPLKDIQLLLPCFDLNTANFRLCPIVQEKLVHELDKITAQLIQLQRSHSLLTSFLDNGTHEDS</sequence>
<dbReference type="PANTHER" id="PTHR30204">
    <property type="entry name" value="REDOX-CYCLING DRUG-SENSING TRANSCRIPTIONAL ACTIVATOR SOXR"/>
    <property type="match status" value="1"/>
</dbReference>
<gene>
    <name evidence="3" type="ORF">CAP51_12340</name>
</gene>
<dbReference type="Pfam" id="PF13411">
    <property type="entry name" value="MerR_1"/>
    <property type="match status" value="1"/>
</dbReference>
<keyword evidence="1" id="KW-0238">DNA-binding</keyword>
<organism evidence="3 4">
    <name type="scientific">Acinetobacter populi</name>
    <dbReference type="NCBI Taxonomy" id="1582270"/>
    <lineage>
        <taxon>Bacteria</taxon>
        <taxon>Pseudomonadati</taxon>
        <taxon>Pseudomonadota</taxon>
        <taxon>Gammaproteobacteria</taxon>
        <taxon>Moraxellales</taxon>
        <taxon>Moraxellaceae</taxon>
        <taxon>Acinetobacter</taxon>
    </lineage>
</organism>
<proteinExistence type="predicted"/>
<dbReference type="PRINTS" id="PR00040">
    <property type="entry name" value="HTHMERR"/>
</dbReference>
<evidence type="ECO:0000313" key="4">
    <source>
        <dbReference type="Proteomes" id="UP000196536"/>
    </source>
</evidence>
<dbReference type="Gene3D" id="1.10.1660.10">
    <property type="match status" value="1"/>
</dbReference>
<dbReference type="PROSITE" id="PS00552">
    <property type="entry name" value="HTH_MERR_1"/>
    <property type="match status" value="1"/>
</dbReference>
<dbReference type="InterPro" id="IPR009061">
    <property type="entry name" value="DNA-bd_dom_put_sf"/>
</dbReference>
<dbReference type="AlphaFoldDB" id="A0A1Z9YWY6"/>
<dbReference type="SMART" id="SM00422">
    <property type="entry name" value="HTH_MERR"/>
    <property type="match status" value="1"/>
</dbReference>
<dbReference type="EMBL" id="NEXX01000004">
    <property type="protein sequence ID" value="OUY06710.1"/>
    <property type="molecule type" value="Genomic_DNA"/>
</dbReference>
<dbReference type="GO" id="GO:0003700">
    <property type="term" value="F:DNA-binding transcription factor activity"/>
    <property type="evidence" value="ECO:0007669"/>
    <property type="project" value="InterPro"/>
</dbReference>
<name>A0A1Z9YWY6_9GAMM</name>
<accession>A0A1Z9YWY6</accession>
<evidence type="ECO:0000259" key="2">
    <source>
        <dbReference type="PROSITE" id="PS50937"/>
    </source>
</evidence>
<dbReference type="RefSeq" id="WP_087621065.1">
    <property type="nucleotide sequence ID" value="NZ_JAKVJF010000013.1"/>
</dbReference>
<feature type="domain" description="HTH merR-type" evidence="2">
    <location>
        <begin position="1"/>
        <end position="68"/>
    </location>
</feature>
<dbReference type="PANTHER" id="PTHR30204:SF93">
    <property type="entry name" value="HTH MERR-TYPE DOMAIN-CONTAINING PROTEIN"/>
    <property type="match status" value="1"/>
</dbReference>
<protein>
    <submittedName>
        <fullName evidence="3">MerR family transcriptional regulator</fullName>
    </submittedName>
</protein>
<dbReference type="SUPFAM" id="SSF46955">
    <property type="entry name" value="Putative DNA-binding domain"/>
    <property type="match status" value="1"/>
</dbReference>